<dbReference type="NCBIfam" id="NF004016">
    <property type="entry name" value="PRK05478.1"/>
    <property type="match status" value="1"/>
</dbReference>
<dbReference type="InterPro" id="IPR036008">
    <property type="entry name" value="Aconitase_4Fe-4S_dom"/>
</dbReference>
<dbReference type="GO" id="GO:0046872">
    <property type="term" value="F:metal ion binding"/>
    <property type="evidence" value="ECO:0007669"/>
    <property type="project" value="UniProtKB-KW"/>
</dbReference>
<keyword evidence="8" id="KW-0432">Leucine biosynthesis</keyword>
<evidence type="ECO:0000256" key="1">
    <source>
        <dbReference type="ARBA" id="ARBA00000491"/>
    </source>
</evidence>
<dbReference type="NCBIfam" id="TIGR00170">
    <property type="entry name" value="leuC"/>
    <property type="match status" value="1"/>
</dbReference>
<dbReference type="EMBL" id="JACAZI010000011">
    <property type="protein sequence ID" value="KAF7348486.1"/>
    <property type="molecule type" value="Genomic_DNA"/>
</dbReference>
<evidence type="ECO:0000313" key="20">
    <source>
        <dbReference type="EMBL" id="KAF7348486.1"/>
    </source>
</evidence>
<comment type="catalytic activity">
    <reaction evidence="1">
        <text>(2R,3S)-3-isopropylmalate = (2S)-2-isopropylmalate</text>
        <dbReference type="Rhea" id="RHEA:32287"/>
        <dbReference type="ChEBI" id="CHEBI:1178"/>
        <dbReference type="ChEBI" id="CHEBI:35121"/>
        <dbReference type="EC" id="4.2.1.33"/>
    </reaction>
</comment>
<keyword evidence="10" id="KW-0028">Amino-acid biosynthesis</keyword>
<dbReference type="InterPro" id="IPR015931">
    <property type="entry name" value="Acnase/IPM_dHydase_lsu_aba_1/3"/>
</dbReference>
<keyword evidence="9" id="KW-0004">4Fe-4S</keyword>
<keyword evidence="14" id="KW-0456">Lyase</keyword>
<dbReference type="InterPro" id="IPR015928">
    <property type="entry name" value="Aconitase/3IPM_dehydase_swvl"/>
</dbReference>
<dbReference type="PROSITE" id="PS01244">
    <property type="entry name" value="ACONITASE_2"/>
    <property type="match status" value="1"/>
</dbReference>
<evidence type="ECO:0000256" key="11">
    <source>
        <dbReference type="ARBA" id="ARBA00022723"/>
    </source>
</evidence>
<dbReference type="GO" id="GO:0009098">
    <property type="term" value="P:L-leucine biosynthetic process"/>
    <property type="evidence" value="ECO:0007669"/>
    <property type="project" value="UniProtKB-UniPathway"/>
</dbReference>
<dbReference type="SUPFAM" id="SSF52016">
    <property type="entry name" value="LeuD/IlvD-like"/>
    <property type="match status" value="1"/>
</dbReference>
<dbReference type="InterPro" id="IPR033941">
    <property type="entry name" value="IPMI_cat"/>
</dbReference>
<comment type="pathway">
    <text evidence="4">Amino-acid biosynthesis; L-leucine biosynthesis; L-leucine from 3-methyl-2-oxobutanoate: step 2/4.</text>
</comment>
<proteinExistence type="inferred from homology"/>
<gene>
    <name evidence="20" type="ORF">MVEN_01366000</name>
</gene>
<dbReference type="InterPro" id="IPR001030">
    <property type="entry name" value="Acoase/IPM_deHydtase_lsu_aba"/>
</dbReference>
<evidence type="ECO:0000259" key="18">
    <source>
        <dbReference type="Pfam" id="PF00330"/>
    </source>
</evidence>
<accession>A0A8H6XY27</accession>
<evidence type="ECO:0000256" key="12">
    <source>
        <dbReference type="ARBA" id="ARBA00023004"/>
    </source>
</evidence>
<evidence type="ECO:0000256" key="13">
    <source>
        <dbReference type="ARBA" id="ARBA00023014"/>
    </source>
</evidence>
<evidence type="ECO:0000256" key="4">
    <source>
        <dbReference type="ARBA" id="ARBA00004729"/>
    </source>
</evidence>
<reference evidence="20" key="1">
    <citation type="submission" date="2020-05" db="EMBL/GenBank/DDBJ databases">
        <title>Mycena genomes resolve the evolution of fungal bioluminescence.</title>
        <authorList>
            <person name="Tsai I.J."/>
        </authorList>
    </citation>
    <scope>NUCLEOTIDE SEQUENCE</scope>
    <source>
        <strain evidence="20">CCC161011</strain>
    </source>
</reference>
<evidence type="ECO:0000256" key="6">
    <source>
        <dbReference type="ARBA" id="ARBA00011998"/>
    </source>
</evidence>
<dbReference type="GO" id="GO:0003861">
    <property type="term" value="F:3-isopropylmalate dehydratase activity"/>
    <property type="evidence" value="ECO:0007669"/>
    <property type="project" value="UniProtKB-EC"/>
</dbReference>
<dbReference type="PROSITE" id="PS00450">
    <property type="entry name" value="ACONITASE_1"/>
    <property type="match status" value="1"/>
</dbReference>
<dbReference type="EC" id="4.2.1.33" evidence="6"/>
<dbReference type="HAMAP" id="MF_01026">
    <property type="entry name" value="LeuC_type1"/>
    <property type="match status" value="1"/>
</dbReference>
<feature type="domain" description="Aconitase/3-isopropylmalate dehydratase large subunit alpha/beta/alpha" evidence="18">
    <location>
        <begin position="68"/>
        <end position="507"/>
    </location>
</feature>
<feature type="domain" description="Aconitase A/isopropylmalate dehydratase small subunit swivel" evidence="19">
    <location>
        <begin position="567"/>
        <end position="688"/>
    </location>
</feature>
<evidence type="ECO:0000256" key="16">
    <source>
        <dbReference type="ARBA" id="ARBA00031631"/>
    </source>
</evidence>
<comment type="similarity">
    <text evidence="5">Belongs to the aconitase/IPM isomerase family.</text>
</comment>
<evidence type="ECO:0000256" key="14">
    <source>
        <dbReference type="ARBA" id="ARBA00023239"/>
    </source>
</evidence>
<dbReference type="NCBIfam" id="NF009116">
    <property type="entry name" value="PRK12466.1"/>
    <property type="match status" value="1"/>
</dbReference>
<dbReference type="InterPro" id="IPR033940">
    <property type="entry name" value="IPMI_Swivel"/>
</dbReference>
<dbReference type="PRINTS" id="PR00415">
    <property type="entry name" value="ACONITASE"/>
</dbReference>
<keyword evidence="12" id="KW-0408">Iron</keyword>
<dbReference type="FunFam" id="3.30.499.10:FF:000007">
    <property type="entry name" value="3-isopropylmalate dehydratase large subunit"/>
    <property type="match status" value="1"/>
</dbReference>
<dbReference type="NCBIfam" id="TIGR00171">
    <property type="entry name" value="leuD"/>
    <property type="match status" value="1"/>
</dbReference>
<evidence type="ECO:0000256" key="2">
    <source>
        <dbReference type="ARBA" id="ARBA00001966"/>
    </source>
</evidence>
<comment type="caution">
    <text evidence="20">The sequence shown here is derived from an EMBL/GenBank/DDBJ whole genome shotgun (WGS) entry which is preliminary data.</text>
</comment>
<evidence type="ECO:0000256" key="3">
    <source>
        <dbReference type="ARBA" id="ARBA00002695"/>
    </source>
</evidence>
<dbReference type="InterPro" id="IPR050067">
    <property type="entry name" value="IPM_dehydratase_rel_enz"/>
</dbReference>
<evidence type="ECO:0000313" key="21">
    <source>
        <dbReference type="Proteomes" id="UP000620124"/>
    </source>
</evidence>
<evidence type="ECO:0000256" key="17">
    <source>
        <dbReference type="ARBA" id="ARBA00033368"/>
    </source>
</evidence>
<sequence length="789" mass="85328">MLPRPPITALQYLVHSRHEQAPDALRQDLERPRRVRARRRMGSTSSTLTGTYPGDCIFDLDSFTCDISHLVHEVSSPQAFDGLRAAGRVVRRPDCTLATVDHNVPTAPRGKGVRELRALSADPESRAQCAALETNVKEFGLSYFGLQDKRQGIVHVIGPEQGFTLPGITCVCGDSHTSTHGAFGALAFGIGTSEVEHVLATQTILQKKSKNMRVNVEGELLEGVNSKDVVLHIIGVIGASGGNGCVIEYSGSTIRGLSMEARMSVCNMSIEAGSRAGMIAPDETTFAYLKNRPLAPQGEIWDHAEAYWRTLKSDEGAKFDVEVNISASDIGPSVTWGTSPQDVVPITGTVPDPATFSNPDRRKAAERSLEYMGLVPGTPMESIKVDNVFIGSCTNGRLEDLRSAANIVLAAGADASVAPGVRAMVVPGSSLVKRQAEAEGLDAVFRRAGFEWREAGCSMCIGMNEDQLRAGKRCASTSNRNFEGRQGAGGRTHLMSPAMAAAAAIRGTLTDVRQFHYAPPKSTINLDTPLAERVAEGAEPTDIVQESAPLPIRQPGKAPSSSAPGKVFRVLKGIAAPMYVENMDTDMILPKQYLKTIVRTGLASGLFYNLRNDVNTGAPLDFILDRPPYDQAKIIVSTGKNFGCGSSREHAAWSLDDFGIRCIIAPSFGEIFRNNCLQNCMLPIELSDEVCRALARDAEAGIELVVDLEREEITRAGHDGDPIRFKTDPFRRGCLLDGFDDIAATMLNGDAIADFERRRTENWPWLDGAGYTAGQKLEVKSHGQGSMEW</sequence>
<keyword evidence="11" id="KW-0479">Metal-binding</keyword>
<dbReference type="Proteomes" id="UP000620124">
    <property type="component" value="Unassembled WGS sequence"/>
</dbReference>
<dbReference type="SUPFAM" id="SSF53732">
    <property type="entry name" value="Aconitase iron-sulfur domain"/>
    <property type="match status" value="1"/>
</dbReference>
<evidence type="ECO:0000256" key="10">
    <source>
        <dbReference type="ARBA" id="ARBA00022605"/>
    </source>
</evidence>
<keyword evidence="21" id="KW-1185">Reference proteome</keyword>
<evidence type="ECO:0000256" key="15">
    <source>
        <dbReference type="ARBA" id="ARBA00023304"/>
    </source>
</evidence>
<comment type="cofactor">
    <cofactor evidence="2">
        <name>[4Fe-4S] cluster</name>
        <dbReference type="ChEBI" id="CHEBI:49883"/>
    </cofactor>
</comment>
<evidence type="ECO:0000256" key="9">
    <source>
        <dbReference type="ARBA" id="ARBA00022485"/>
    </source>
</evidence>
<comment type="function">
    <text evidence="3">Catalyzes the isomerization between 2-isopropylmalate and 3-isopropylmalate, via the formation of 2-isopropylmaleate.</text>
</comment>
<dbReference type="OrthoDB" id="2279155at2759"/>
<dbReference type="Pfam" id="PF00330">
    <property type="entry name" value="Aconitase"/>
    <property type="match status" value="1"/>
</dbReference>
<keyword evidence="13" id="KW-0411">Iron-sulfur</keyword>
<evidence type="ECO:0000256" key="8">
    <source>
        <dbReference type="ARBA" id="ARBA00022430"/>
    </source>
</evidence>
<dbReference type="InterPro" id="IPR018136">
    <property type="entry name" value="Aconitase_4Fe-4S_BS"/>
</dbReference>
<dbReference type="InterPro" id="IPR004431">
    <property type="entry name" value="3-IsopropMal_deHydase_ssu"/>
</dbReference>
<dbReference type="UniPathway" id="UPA00048">
    <property type="reaction ID" value="UER00071"/>
</dbReference>
<keyword evidence="15" id="KW-0100">Branched-chain amino acid biosynthesis</keyword>
<evidence type="ECO:0000256" key="7">
    <source>
        <dbReference type="ARBA" id="ARBA00014371"/>
    </source>
</evidence>
<organism evidence="20 21">
    <name type="scientific">Mycena venus</name>
    <dbReference type="NCBI Taxonomy" id="2733690"/>
    <lineage>
        <taxon>Eukaryota</taxon>
        <taxon>Fungi</taxon>
        <taxon>Dikarya</taxon>
        <taxon>Basidiomycota</taxon>
        <taxon>Agaricomycotina</taxon>
        <taxon>Agaricomycetes</taxon>
        <taxon>Agaricomycetidae</taxon>
        <taxon>Agaricales</taxon>
        <taxon>Marasmiineae</taxon>
        <taxon>Mycenaceae</taxon>
        <taxon>Mycena</taxon>
    </lineage>
</organism>
<dbReference type="NCBIfam" id="NF002458">
    <property type="entry name" value="PRK01641.1"/>
    <property type="match status" value="1"/>
</dbReference>
<dbReference type="Gene3D" id="3.20.19.10">
    <property type="entry name" value="Aconitase, domain 4"/>
    <property type="match status" value="1"/>
</dbReference>
<protein>
    <recommendedName>
        <fullName evidence="7">3-isopropylmalate dehydratase</fullName>
        <ecNumber evidence="6">4.2.1.33</ecNumber>
    </recommendedName>
    <alternativeName>
        <fullName evidence="16">Alpha-IPM isomerase</fullName>
    </alternativeName>
    <alternativeName>
        <fullName evidence="17">Isopropylmalate isomerase</fullName>
    </alternativeName>
</protein>
<dbReference type="InterPro" id="IPR004430">
    <property type="entry name" value="3-IsopropMal_deHydase_lsu"/>
</dbReference>
<dbReference type="Gene3D" id="3.30.499.10">
    <property type="entry name" value="Aconitase, domain 3"/>
    <property type="match status" value="2"/>
</dbReference>
<name>A0A8H6XY27_9AGAR</name>
<dbReference type="InterPro" id="IPR000573">
    <property type="entry name" value="AconitaseA/IPMdHydase_ssu_swvl"/>
</dbReference>
<evidence type="ECO:0000256" key="5">
    <source>
        <dbReference type="ARBA" id="ARBA00007185"/>
    </source>
</evidence>
<dbReference type="PANTHER" id="PTHR43822">
    <property type="entry name" value="HOMOACONITASE, MITOCHONDRIAL-RELATED"/>
    <property type="match status" value="1"/>
</dbReference>
<dbReference type="PANTHER" id="PTHR43822:SF9">
    <property type="entry name" value="3-ISOPROPYLMALATE DEHYDRATASE"/>
    <property type="match status" value="1"/>
</dbReference>
<dbReference type="GO" id="GO:0009316">
    <property type="term" value="C:3-isopropylmalate dehydratase complex"/>
    <property type="evidence" value="ECO:0007669"/>
    <property type="project" value="InterPro"/>
</dbReference>
<dbReference type="Pfam" id="PF00694">
    <property type="entry name" value="Aconitase_C"/>
    <property type="match status" value="1"/>
</dbReference>
<dbReference type="GO" id="GO:0051539">
    <property type="term" value="F:4 iron, 4 sulfur cluster binding"/>
    <property type="evidence" value="ECO:0007669"/>
    <property type="project" value="UniProtKB-KW"/>
</dbReference>
<evidence type="ECO:0000259" key="19">
    <source>
        <dbReference type="Pfam" id="PF00694"/>
    </source>
</evidence>
<dbReference type="AlphaFoldDB" id="A0A8H6XY27"/>
<dbReference type="CDD" id="cd01577">
    <property type="entry name" value="IPMI_Swivel"/>
    <property type="match status" value="1"/>
</dbReference>
<dbReference type="CDD" id="cd01583">
    <property type="entry name" value="IPMI"/>
    <property type="match status" value="1"/>
</dbReference>